<reference evidence="2 3" key="1">
    <citation type="submission" date="2018-11" db="EMBL/GenBank/DDBJ databases">
        <authorList>
            <consortium name="Pathogen Informatics"/>
        </authorList>
    </citation>
    <scope>NUCLEOTIDE SEQUENCE [LARGE SCALE GENOMIC DNA]</scope>
</reference>
<evidence type="ECO:0000313" key="2">
    <source>
        <dbReference type="EMBL" id="VDM66075.1"/>
    </source>
</evidence>
<dbReference type="EMBL" id="UYYB01002008">
    <property type="protein sequence ID" value="VDM66075.1"/>
    <property type="molecule type" value="Genomic_DNA"/>
</dbReference>
<dbReference type="Proteomes" id="UP000270094">
    <property type="component" value="Unassembled WGS sequence"/>
</dbReference>
<organism evidence="2 3">
    <name type="scientific">Strongylus vulgaris</name>
    <name type="common">Blood worm</name>
    <dbReference type="NCBI Taxonomy" id="40348"/>
    <lineage>
        <taxon>Eukaryota</taxon>
        <taxon>Metazoa</taxon>
        <taxon>Ecdysozoa</taxon>
        <taxon>Nematoda</taxon>
        <taxon>Chromadorea</taxon>
        <taxon>Rhabditida</taxon>
        <taxon>Rhabditina</taxon>
        <taxon>Rhabditomorpha</taxon>
        <taxon>Strongyloidea</taxon>
        <taxon>Strongylidae</taxon>
        <taxon>Strongylus</taxon>
    </lineage>
</organism>
<gene>
    <name evidence="2" type="ORF">SVUK_LOCUS1073</name>
</gene>
<dbReference type="AlphaFoldDB" id="A0A3P7K4C7"/>
<accession>A0A3P7K4C7</accession>
<evidence type="ECO:0000313" key="3">
    <source>
        <dbReference type="Proteomes" id="UP000270094"/>
    </source>
</evidence>
<keyword evidence="3" id="KW-1185">Reference proteome</keyword>
<feature type="compositionally biased region" description="Polar residues" evidence="1">
    <location>
        <begin position="41"/>
        <end position="56"/>
    </location>
</feature>
<protein>
    <submittedName>
        <fullName evidence="2">Uncharacterized protein</fullName>
    </submittedName>
</protein>
<feature type="region of interest" description="Disordered" evidence="1">
    <location>
        <begin position="31"/>
        <end position="74"/>
    </location>
</feature>
<dbReference type="OrthoDB" id="5843098at2759"/>
<sequence>MLYHSLRVGIARLALADTTLSATRRILCSTSARAPTDDSKQQTLDRYTRQSDSPLTDQKKAFLQHNIRKMRDTQ</sequence>
<proteinExistence type="predicted"/>
<evidence type="ECO:0000256" key="1">
    <source>
        <dbReference type="SAM" id="MobiDB-lite"/>
    </source>
</evidence>
<name>A0A3P7K4C7_STRVU</name>